<sequence length="132" mass="14700">MGLVFQSWSASRQPNPDGSDNESLAAADVVPHWPFGLLPAESAKLPRVPSSSFKCWRLQAQLVQLHVDNKLSELTGVDVLERKHHDSSSLRNDTSLTSFGSMHEYRVSEKSVHQNADSNLNHRSGLRLRVVT</sequence>
<feature type="region of interest" description="Disordered" evidence="1">
    <location>
        <begin position="1"/>
        <end position="25"/>
    </location>
</feature>
<keyword evidence="3" id="KW-1185">Reference proteome</keyword>
<name>A0ABD1DVH6_CULPP</name>
<dbReference type="Proteomes" id="UP001562425">
    <property type="component" value="Unassembled WGS sequence"/>
</dbReference>
<comment type="caution">
    <text evidence="2">The sequence shown here is derived from an EMBL/GenBank/DDBJ whole genome shotgun (WGS) entry which is preliminary data.</text>
</comment>
<evidence type="ECO:0000313" key="3">
    <source>
        <dbReference type="Proteomes" id="UP001562425"/>
    </source>
</evidence>
<protein>
    <submittedName>
        <fullName evidence="2">Uncharacterized protein</fullName>
    </submittedName>
</protein>
<organism evidence="2 3">
    <name type="scientific">Culex pipiens pipiens</name>
    <name type="common">Northern house mosquito</name>
    <dbReference type="NCBI Taxonomy" id="38569"/>
    <lineage>
        <taxon>Eukaryota</taxon>
        <taxon>Metazoa</taxon>
        <taxon>Ecdysozoa</taxon>
        <taxon>Arthropoda</taxon>
        <taxon>Hexapoda</taxon>
        <taxon>Insecta</taxon>
        <taxon>Pterygota</taxon>
        <taxon>Neoptera</taxon>
        <taxon>Endopterygota</taxon>
        <taxon>Diptera</taxon>
        <taxon>Nematocera</taxon>
        <taxon>Culicoidea</taxon>
        <taxon>Culicidae</taxon>
        <taxon>Culicinae</taxon>
        <taxon>Culicini</taxon>
        <taxon>Culex</taxon>
        <taxon>Culex</taxon>
    </lineage>
</organism>
<proteinExistence type="predicted"/>
<feature type="compositionally biased region" description="Polar residues" evidence="1">
    <location>
        <begin position="1"/>
        <end position="22"/>
    </location>
</feature>
<dbReference type="AlphaFoldDB" id="A0ABD1DVH6"/>
<accession>A0ABD1DVH6</accession>
<gene>
    <name evidence="2" type="ORF">pipiens_005619</name>
</gene>
<dbReference type="EMBL" id="JBEHCU010001307">
    <property type="protein sequence ID" value="KAL1403622.1"/>
    <property type="molecule type" value="Genomic_DNA"/>
</dbReference>
<evidence type="ECO:0000256" key="1">
    <source>
        <dbReference type="SAM" id="MobiDB-lite"/>
    </source>
</evidence>
<reference evidence="2 3" key="1">
    <citation type="submission" date="2024-05" db="EMBL/GenBank/DDBJ databases">
        <title>Culex pipiens pipiens assembly and annotation.</title>
        <authorList>
            <person name="Alout H."/>
            <person name="Durand T."/>
        </authorList>
    </citation>
    <scope>NUCLEOTIDE SEQUENCE [LARGE SCALE GENOMIC DNA]</scope>
    <source>
        <strain evidence="2">HA-2024</strain>
        <tissue evidence="2">Whole body</tissue>
    </source>
</reference>
<evidence type="ECO:0000313" key="2">
    <source>
        <dbReference type="EMBL" id="KAL1403622.1"/>
    </source>
</evidence>